<dbReference type="InParanoid" id="A0A6P5JT77"/>
<evidence type="ECO:0000256" key="7">
    <source>
        <dbReference type="SAM" id="MobiDB-lite"/>
    </source>
</evidence>
<dbReference type="FunCoup" id="A0A6P5JT77">
    <property type="interactions" value="1255"/>
</dbReference>
<dbReference type="PANTHER" id="PTHR17045">
    <property type="entry name" value="MELANOCYTE SPECIFIC GENE RELATED CITED"/>
    <property type="match status" value="1"/>
</dbReference>
<keyword evidence="5" id="KW-0804">Transcription</keyword>
<keyword evidence="4" id="KW-0010">Activator</keyword>
<feature type="region of interest" description="Disordered" evidence="7">
    <location>
        <begin position="1"/>
        <end position="88"/>
    </location>
</feature>
<feature type="compositionally biased region" description="Polar residues" evidence="7">
    <location>
        <begin position="253"/>
        <end position="263"/>
    </location>
</feature>
<keyword evidence="3" id="KW-0805">Transcription regulation</keyword>
<dbReference type="KEGG" id="pcw:110202673"/>
<feature type="compositionally biased region" description="Polar residues" evidence="7">
    <location>
        <begin position="187"/>
        <end position="200"/>
    </location>
</feature>
<protein>
    <submittedName>
        <fullName evidence="9">Cbp/p300-interacting transactivator 1</fullName>
    </submittedName>
</protein>
<name>A0A6P5JT77_PHACI</name>
<dbReference type="AlphaFoldDB" id="A0A6P5JT77"/>
<feature type="region of interest" description="Disordered" evidence="7">
    <location>
        <begin position="226"/>
        <end position="263"/>
    </location>
</feature>
<organism evidence="8 9">
    <name type="scientific">Phascolarctos cinereus</name>
    <name type="common">Koala</name>
    <dbReference type="NCBI Taxonomy" id="38626"/>
    <lineage>
        <taxon>Eukaryota</taxon>
        <taxon>Metazoa</taxon>
        <taxon>Chordata</taxon>
        <taxon>Craniata</taxon>
        <taxon>Vertebrata</taxon>
        <taxon>Euteleostomi</taxon>
        <taxon>Mammalia</taxon>
        <taxon>Metatheria</taxon>
        <taxon>Diprotodontia</taxon>
        <taxon>Phascolarctidae</taxon>
        <taxon>Phascolarctos</taxon>
    </lineage>
</organism>
<comment type="similarity">
    <text evidence="2">Belongs to the CITED family.</text>
</comment>
<reference evidence="9" key="1">
    <citation type="submission" date="2025-08" db="UniProtKB">
        <authorList>
            <consortium name="RefSeq"/>
        </authorList>
    </citation>
    <scope>IDENTIFICATION</scope>
    <source>
        <tissue evidence="9">Spleen</tissue>
    </source>
</reference>
<dbReference type="GeneID" id="110202673"/>
<gene>
    <name evidence="9" type="primary">CITED1</name>
</gene>
<proteinExistence type="inferred from homology"/>
<dbReference type="Pfam" id="PF04487">
    <property type="entry name" value="CITED"/>
    <property type="match status" value="1"/>
</dbReference>
<evidence type="ECO:0000313" key="8">
    <source>
        <dbReference type="Proteomes" id="UP000515140"/>
    </source>
</evidence>
<evidence type="ECO:0000256" key="3">
    <source>
        <dbReference type="ARBA" id="ARBA00023015"/>
    </source>
</evidence>
<keyword evidence="6" id="KW-0539">Nucleus</keyword>
<sequence>MAGQLASRVPLGAGRQYKTLRSPGRRSELGSNSYSRHSRGRSASRAGAGVGGEAAEAQRGARRDRGSPCASCPLAYAGESGRRVPGLRVSDPAERLGIAAGLTVRQSAKKLPGRTGRLWGGNHCQAGPSSNPSHADESTGLQTGFRIQEMSSLVCPKPGIKERTAETLLQYSGEGMNGNSAPEVPCLTSSGLPDSPAVSSSSQTSLITLHTQSPLLASMQLQKLNSQYQEVSGTEPPEEETPTPTFPVGGSQPEESQTASTEANDSILIDLDLVDEEVLMSLVVELGLDQAGELPELWLGQDEFDFVTDLPPS</sequence>
<evidence type="ECO:0000256" key="6">
    <source>
        <dbReference type="ARBA" id="ARBA00023242"/>
    </source>
</evidence>
<dbReference type="RefSeq" id="XP_020834581.1">
    <property type="nucleotide sequence ID" value="XM_020978922.1"/>
</dbReference>
<dbReference type="GO" id="GO:0005634">
    <property type="term" value="C:nucleus"/>
    <property type="evidence" value="ECO:0007669"/>
    <property type="project" value="UniProtKB-SubCell"/>
</dbReference>
<evidence type="ECO:0000313" key="9">
    <source>
        <dbReference type="RefSeq" id="XP_020834581.1"/>
    </source>
</evidence>
<dbReference type="GO" id="GO:0003713">
    <property type="term" value="F:transcription coactivator activity"/>
    <property type="evidence" value="ECO:0007669"/>
    <property type="project" value="TreeGrafter"/>
</dbReference>
<dbReference type="Gene3D" id="6.10.140.2200">
    <property type="match status" value="1"/>
</dbReference>
<evidence type="ECO:0000256" key="4">
    <source>
        <dbReference type="ARBA" id="ARBA00023159"/>
    </source>
</evidence>
<dbReference type="InterPro" id="IPR007576">
    <property type="entry name" value="CITED"/>
</dbReference>
<evidence type="ECO:0000256" key="5">
    <source>
        <dbReference type="ARBA" id="ARBA00023163"/>
    </source>
</evidence>
<dbReference type="CTD" id="4435"/>
<feature type="region of interest" description="Disordered" evidence="7">
    <location>
        <begin position="112"/>
        <end position="141"/>
    </location>
</feature>
<feature type="region of interest" description="Disordered" evidence="7">
    <location>
        <begin position="166"/>
        <end position="200"/>
    </location>
</feature>
<accession>A0A6P5JT77</accession>
<keyword evidence="8" id="KW-1185">Reference proteome</keyword>
<feature type="compositionally biased region" description="Low complexity" evidence="7">
    <location>
        <begin position="43"/>
        <end position="58"/>
    </location>
</feature>
<dbReference type="Proteomes" id="UP000515140">
    <property type="component" value="Unplaced"/>
</dbReference>
<comment type="subcellular location">
    <subcellularLocation>
        <location evidence="1">Nucleus</location>
    </subcellularLocation>
</comment>
<evidence type="ECO:0000256" key="2">
    <source>
        <dbReference type="ARBA" id="ARBA00006967"/>
    </source>
</evidence>
<evidence type="ECO:0000256" key="1">
    <source>
        <dbReference type="ARBA" id="ARBA00004123"/>
    </source>
</evidence>
<dbReference type="PANTHER" id="PTHR17045:SF6">
    <property type="entry name" value="CBP_P300-INTERACTING TRANSACTIVATOR 1"/>
    <property type="match status" value="1"/>
</dbReference>